<dbReference type="AlphaFoldDB" id="A0A432X7R6"/>
<keyword evidence="1" id="KW-0812">Transmembrane</keyword>
<evidence type="ECO:0008006" key="4">
    <source>
        <dbReference type="Google" id="ProtNLM"/>
    </source>
</evidence>
<comment type="caution">
    <text evidence="2">The sequence shown here is derived from an EMBL/GenBank/DDBJ whole genome shotgun (WGS) entry which is preliminary data.</text>
</comment>
<protein>
    <recommendedName>
        <fullName evidence="4">MSHA biogenesis protein MshF</fullName>
    </recommendedName>
</protein>
<dbReference type="OrthoDB" id="6400587at2"/>
<name>A0A432X7R6_9GAMM</name>
<evidence type="ECO:0000313" key="3">
    <source>
        <dbReference type="Proteomes" id="UP000286976"/>
    </source>
</evidence>
<dbReference type="EMBL" id="PIPQ01000002">
    <property type="protein sequence ID" value="RUO42827.1"/>
    <property type="molecule type" value="Genomic_DNA"/>
</dbReference>
<gene>
    <name evidence="2" type="ORF">CWE15_05335</name>
</gene>
<accession>A0A432X7R6</accession>
<evidence type="ECO:0000256" key="1">
    <source>
        <dbReference type="SAM" id="Phobius"/>
    </source>
</evidence>
<sequence length="158" mass="18022">MEQQPERSRSLLMFLAAFVVMVLLATVLVRIAFSPKAAWRNAELQTAMTRFSENLMRARVEWMRQGEPEVLLLPLTDRDGSNNTVQVPIAMSREGWPQAAQQGVQGCTELWSILAAGEQLKRELSAQYDAAQDMCRFYYAGTEVFHFYPARGQVEKLY</sequence>
<organism evidence="2 3">
    <name type="scientific">Aliidiomarina taiwanensis</name>
    <dbReference type="NCBI Taxonomy" id="946228"/>
    <lineage>
        <taxon>Bacteria</taxon>
        <taxon>Pseudomonadati</taxon>
        <taxon>Pseudomonadota</taxon>
        <taxon>Gammaproteobacteria</taxon>
        <taxon>Alteromonadales</taxon>
        <taxon>Idiomarinaceae</taxon>
        <taxon>Aliidiomarina</taxon>
    </lineage>
</organism>
<reference evidence="2 3" key="1">
    <citation type="journal article" date="2011" name="Front. Microbiol.">
        <title>Genomic signatures of strain selection and enhancement in Bacillus atrophaeus var. globigii, a historical biowarfare simulant.</title>
        <authorList>
            <person name="Gibbons H.S."/>
            <person name="Broomall S.M."/>
            <person name="McNew L.A."/>
            <person name="Daligault H."/>
            <person name="Chapman C."/>
            <person name="Bruce D."/>
            <person name="Karavis M."/>
            <person name="Krepps M."/>
            <person name="McGregor P.A."/>
            <person name="Hong C."/>
            <person name="Park K.H."/>
            <person name="Akmal A."/>
            <person name="Feldman A."/>
            <person name="Lin J.S."/>
            <person name="Chang W.E."/>
            <person name="Higgs B.W."/>
            <person name="Demirev P."/>
            <person name="Lindquist J."/>
            <person name="Liem A."/>
            <person name="Fochler E."/>
            <person name="Read T.D."/>
            <person name="Tapia R."/>
            <person name="Johnson S."/>
            <person name="Bishop-Lilly K.A."/>
            <person name="Detter C."/>
            <person name="Han C."/>
            <person name="Sozhamannan S."/>
            <person name="Rosenzweig C.N."/>
            <person name="Skowronski E.W."/>
        </authorList>
    </citation>
    <scope>NUCLEOTIDE SEQUENCE [LARGE SCALE GENOMIC DNA]</scope>
    <source>
        <strain evidence="2 3">AIT1</strain>
    </source>
</reference>
<feature type="transmembrane region" description="Helical" evidence="1">
    <location>
        <begin position="12"/>
        <end position="33"/>
    </location>
</feature>
<keyword evidence="1" id="KW-0472">Membrane</keyword>
<dbReference type="Proteomes" id="UP000286976">
    <property type="component" value="Unassembled WGS sequence"/>
</dbReference>
<keyword evidence="3" id="KW-1185">Reference proteome</keyword>
<evidence type="ECO:0000313" key="2">
    <source>
        <dbReference type="EMBL" id="RUO42827.1"/>
    </source>
</evidence>
<proteinExistence type="predicted"/>
<keyword evidence="1" id="KW-1133">Transmembrane helix</keyword>
<dbReference type="RefSeq" id="WP_126757043.1">
    <property type="nucleotide sequence ID" value="NZ_PIPQ01000002.1"/>
</dbReference>